<reference evidence="1 2" key="1">
    <citation type="journal article" date="2019" name="Int. J. Syst. Evol. Microbiol.">
        <title>The Global Catalogue of Microorganisms (GCM) 10K type strain sequencing project: providing services to taxonomists for standard genome sequencing and annotation.</title>
        <authorList>
            <consortium name="The Broad Institute Genomics Platform"/>
            <consortium name="The Broad Institute Genome Sequencing Center for Infectious Disease"/>
            <person name="Wu L."/>
            <person name="Ma J."/>
        </authorList>
    </citation>
    <scope>NUCLEOTIDE SEQUENCE [LARGE SCALE GENOMIC DNA]</scope>
    <source>
        <strain evidence="1 2">JCM 15933</strain>
    </source>
</reference>
<dbReference type="InterPro" id="IPR011009">
    <property type="entry name" value="Kinase-like_dom_sf"/>
</dbReference>
<organism evidence="1 2">
    <name type="scientific">Dactylosporangium maewongense</name>
    <dbReference type="NCBI Taxonomy" id="634393"/>
    <lineage>
        <taxon>Bacteria</taxon>
        <taxon>Bacillati</taxon>
        <taxon>Actinomycetota</taxon>
        <taxon>Actinomycetes</taxon>
        <taxon>Micromonosporales</taxon>
        <taxon>Micromonosporaceae</taxon>
        <taxon>Dactylosporangium</taxon>
    </lineage>
</organism>
<dbReference type="EMBL" id="BAAAQD010000033">
    <property type="protein sequence ID" value="GAA1563548.1"/>
    <property type="molecule type" value="Genomic_DNA"/>
</dbReference>
<dbReference type="RefSeq" id="WP_344512551.1">
    <property type="nucleotide sequence ID" value="NZ_BAAAQD010000033.1"/>
</dbReference>
<evidence type="ECO:0000313" key="1">
    <source>
        <dbReference type="EMBL" id="GAA1563548.1"/>
    </source>
</evidence>
<protein>
    <recommendedName>
        <fullName evidence="3">Aminoglycoside phosphotransferase domain-containing protein</fullName>
    </recommendedName>
</protein>
<proteinExistence type="predicted"/>
<dbReference type="Proteomes" id="UP001501470">
    <property type="component" value="Unassembled WGS sequence"/>
</dbReference>
<evidence type="ECO:0008006" key="3">
    <source>
        <dbReference type="Google" id="ProtNLM"/>
    </source>
</evidence>
<gene>
    <name evidence="1" type="ORF">GCM10009827_101450</name>
</gene>
<keyword evidence="2" id="KW-1185">Reference proteome</keyword>
<dbReference type="SUPFAM" id="SSF56112">
    <property type="entry name" value="Protein kinase-like (PK-like)"/>
    <property type="match status" value="1"/>
</dbReference>
<name>A0ABN2CUL4_9ACTN</name>
<accession>A0ABN2CUL4</accession>
<sequence length="326" mass="34315">MSTMLKAPERLDLVDEALLGTMLGAYAGTVRQDTAKVLGGVHDGAHGSVTRRYWLTDGGTVVFKRSHACRSGDGAASSADEAAVLAAIGSTDLPAARVLAAARVGGWAGMLLHDLGPADAVRPVTVDDTATLAAWVHQTEVQVPPSDLPVIDSTSLADLVTRQIPELLARHAAMAGVAAEVIRDVLPAVRRVAEVRCGSADRQPRGLCHGQLHPARVHRTAAGRAVLGWSRAYHGPVLLDLAALHHASPASGDWATVLHDYVRSGGSDAVYDNCDGLDSGRWASGWHHLRRAAVTLTDLDTVGEPLSPAVAVQLLSRLRQAQRCLT</sequence>
<evidence type="ECO:0000313" key="2">
    <source>
        <dbReference type="Proteomes" id="UP001501470"/>
    </source>
</evidence>
<comment type="caution">
    <text evidence="1">The sequence shown here is derived from an EMBL/GenBank/DDBJ whole genome shotgun (WGS) entry which is preliminary data.</text>
</comment>